<dbReference type="Pfam" id="PF04059">
    <property type="entry name" value="RRM_2"/>
    <property type="match status" value="1"/>
</dbReference>
<evidence type="ECO:0000313" key="4">
    <source>
        <dbReference type="Proteomes" id="UP000250235"/>
    </source>
</evidence>
<name>A0A2Z7BFL7_9LAMI</name>
<feature type="region of interest" description="Disordered" evidence="1">
    <location>
        <begin position="1"/>
        <end position="71"/>
    </location>
</feature>
<proteinExistence type="predicted"/>
<feature type="compositionally biased region" description="Low complexity" evidence="1">
    <location>
        <begin position="207"/>
        <end position="221"/>
    </location>
</feature>
<accession>A0A2Z7BFL7</accession>
<sequence length="463" mass="53986">MFRNCNLPPPAMSFELSKPLNPDAEEWRPTKISEYDRRHTTNDRNSQPLRPITYAPDPQPSSGSTQPPPQQMAETILSFPADMVAYCSYFHYHTGYYDQCVQYYLPRSSPLNSFPVDNGFRARVAKPFVNSEKEIDGKQKVHRVDVMKEATKTTCPPRFRRHERPSYFLKKSPPKLDWRSRKLVRSVTQIPGDGRGVDSPSRPVSLSSDPSTGNNSTSNTTVMIKNIPNQLRRDYMLSFLDEYCSKFSLEYDFLYLPMDFRKRDNLGYGFVNFTSAVAAMKFMEILQDFNAMPDERDVIISVYMETPSNLGCRQKNDHHNHIKKFNPNALSGFKTRMFRAQRGYDRRARLIAYAQELRRGNTQQIQWPYENAKKKGKRWRWPLTIQKMRLLFSRCNWRKRRWKYEGIATEDYNDTEGSHNQEKRGKRESKAKASGTRNYGFCTKLKCFLKEISTACQCGNGEC</sequence>
<dbReference type="InterPro" id="IPR012677">
    <property type="entry name" value="Nucleotide-bd_a/b_plait_sf"/>
</dbReference>
<evidence type="ECO:0000313" key="3">
    <source>
        <dbReference type="EMBL" id="KZV33050.1"/>
    </source>
</evidence>
<gene>
    <name evidence="3" type="ORF">F511_03316</name>
</gene>
<evidence type="ECO:0000256" key="1">
    <source>
        <dbReference type="SAM" id="MobiDB-lite"/>
    </source>
</evidence>
<reference evidence="3 4" key="1">
    <citation type="journal article" date="2015" name="Proc. Natl. Acad. Sci. U.S.A.">
        <title>The resurrection genome of Boea hygrometrica: A blueprint for survival of dehydration.</title>
        <authorList>
            <person name="Xiao L."/>
            <person name="Yang G."/>
            <person name="Zhang L."/>
            <person name="Yang X."/>
            <person name="Zhao S."/>
            <person name="Ji Z."/>
            <person name="Zhou Q."/>
            <person name="Hu M."/>
            <person name="Wang Y."/>
            <person name="Chen M."/>
            <person name="Xu Y."/>
            <person name="Jin H."/>
            <person name="Xiao X."/>
            <person name="Hu G."/>
            <person name="Bao F."/>
            <person name="Hu Y."/>
            <person name="Wan P."/>
            <person name="Li L."/>
            <person name="Deng X."/>
            <person name="Kuang T."/>
            <person name="Xiang C."/>
            <person name="Zhu J.K."/>
            <person name="Oliver M.J."/>
            <person name="He Y."/>
        </authorList>
    </citation>
    <scope>NUCLEOTIDE SEQUENCE [LARGE SCALE GENOMIC DNA]</scope>
    <source>
        <strain evidence="4">cv. XS01</strain>
    </source>
</reference>
<dbReference type="Proteomes" id="UP000250235">
    <property type="component" value="Unassembled WGS sequence"/>
</dbReference>
<dbReference type="EMBL" id="KV006334">
    <property type="protein sequence ID" value="KZV33050.1"/>
    <property type="molecule type" value="Genomic_DNA"/>
</dbReference>
<feature type="domain" description="Mei2-like C-terminal RNA recognition motif" evidence="2">
    <location>
        <begin position="220"/>
        <end position="285"/>
    </location>
</feature>
<organism evidence="3 4">
    <name type="scientific">Dorcoceras hygrometricum</name>
    <dbReference type="NCBI Taxonomy" id="472368"/>
    <lineage>
        <taxon>Eukaryota</taxon>
        <taxon>Viridiplantae</taxon>
        <taxon>Streptophyta</taxon>
        <taxon>Embryophyta</taxon>
        <taxon>Tracheophyta</taxon>
        <taxon>Spermatophyta</taxon>
        <taxon>Magnoliopsida</taxon>
        <taxon>eudicotyledons</taxon>
        <taxon>Gunneridae</taxon>
        <taxon>Pentapetalae</taxon>
        <taxon>asterids</taxon>
        <taxon>lamiids</taxon>
        <taxon>Lamiales</taxon>
        <taxon>Gesneriaceae</taxon>
        <taxon>Didymocarpoideae</taxon>
        <taxon>Trichosporeae</taxon>
        <taxon>Loxocarpinae</taxon>
        <taxon>Dorcoceras</taxon>
    </lineage>
</organism>
<dbReference type="SUPFAM" id="SSF54928">
    <property type="entry name" value="RNA-binding domain, RBD"/>
    <property type="match status" value="1"/>
</dbReference>
<dbReference type="AlphaFoldDB" id="A0A2Z7BFL7"/>
<evidence type="ECO:0000259" key="2">
    <source>
        <dbReference type="Pfam" id="PF04059"/>
    </source>
</evidence>
<dbReference type="InterPro" id="IPR007201">
    <property type="entry name" value="Mei2-like_Rrm_C"/>
</dbReference>
<dbReference type="Gene3D" id="3.30.70.330">
    <property type="match status" value="1"/>
</dbReference>
<dbReference type="OrthoDB" id="847067at2759"/>
<keyword evidence="4" id="KW-1185">Reference proteome</keyword>
<dbReference type="InterPro" id="IPR035979">
    <property type="entry name" value="RBD_domain_sf"/>
</dbReference>
<dbReference type="GO" id="GO:0003676">
    <property type="term" value="F:nucleic acid binding"/>
    <property type="evidence" value="ECO:0007669"/>
    <property type="project" value="InterPro"/>
</dbReference>
<feature type="compositionally biased region" description="Basic and acidic residues" evidence="1">
    <location>
        <begin position="25"/>
        <end position="42"/>
    </location>
</feature>
<feature type="region of interest" description="Disordered" evidence="1">
    <location>
        <begin position="189"/>
        <end position="221"/>
    </location>
</feature>
<protein>
    <submittedName>
        <fullName evidence="3">Protein terminal ear1</fullName>
    </submittedName>
</protein>